<organism evidence="1 2">
    <name type="scientific">Paenisporosarcina macmurdoensis</name>
    <dbReference type="NCBI Taxonomy" id="212659"/>
    <lineage>
        <taxon>Bacteria</taxon>
        <taxon>Bacillati</taxon>
        <taxon>Bacillota</taxon>
        <taxon>Bacilli</taxon>
        <taxon>Bacillales</taxon>
        <taxon>Caryophanaceae</taxon>
        <taxon>Paenisporosarcina</taxon>
    </lineage>
</organism>
<sequence length="153" mass="17878">MEKQYDEDLIKLIPVPKILDERHVELAIKFARGKQMEGFTIADFCKHNGISTKTWYGFLETPEFKHYLGEVQNAVIPNSEKDAYQQFKNHVLRIPYKQNPSIKELEFFGDTFSYLVENEKRQKLKALDSENTSSAKFTNEEARRSNLMARLKG</sequence>
<dbReference type="Gene3D" id="1.10.10.60">
    <property type="entry name" value="Homeodomain-like"/>
    <property type="match status" value="1"/>
</dbReference>
<protein>
    <recommendedName>
        <fullName evidence="3">Transposase</fullName>
    </recommendedName>
</protein>
<keyword evidence="2" id="KW-1185">Reference proteome</keyword>
<dbReference type="Proteomes" id="UP001596170">
    <property type="component" value="Unassembled WGS sequence"/>
</dbReference>
<proteinExistence type="predicted"/>
<evidence type="ECO:0008006" key="3">
    <source>
        <dbReference type="Google" id="ProtNLM"/>
    </source>
</evidence>
<evidence type="ECO:0000313" key="1">
    <source>
        <dbReference type="EMBL" id="MFC6040122.1"/>
    </source>
</evidence>
<reference evidence="2" key="1">
    <citation type="journal article" date="2019" name="Int. J. Syst. Evol. Microbiol.">
        <title>The Global Catalogue of Microorganisms (GCM) 10K type strain sequencing project: providing services to taxonomists for standard genome sequencing and annotation.</title>
        <authorList>
            <consortium name="The Broad Institute Genomics Platform"/>
            <consortium name="The Broad Institute Genome Sequencing Center for Infectious Disease"/>
            <person name="Wu L."/>
            <person name="Ma J."/>
        </authorList>
    </citation>
    <scope>NUCLEOTIDE SEQUENCE [LARGE SCALE GENOMIC DNA]</scope>
    <source>
        <strain evidence="2">CCUG 54527</strain>
    </source>
</reference>
<gene>
    <name evidence="1" type="ORF">ACFPYN_11890</name>
</gene>
<accession>A0ABW1LA73</accession>
<dbReference type="RefSeq" id="WP_377734424.1">
    <property type="nucleotide sequence ID" value="NZ_JBHSRI010000018.1"/>
</dbReference>
<comment type="caution">
    <text evidence="1">The sequence shown here is derived from an EMBL/GenBank/DDBJ whole genome shotgun (WGS) entry which is preliminary data.</text>
</comment>
<dbReference type="EMBL" id="JBHSRI010000018">
    <property type="protein sequence ID" value="MFC6040122.1"/>
    <property type="molecule type" value="Genomic_DNA"/>
</dbReference>
<evidence type="ECO:0000313" key="2">
    <source>
        <dbReference type="Proteomes" id="UP001596170"/>
    </source>
</evidence>
<name>A0ABW1LA73_9BACL</name>